<evidence type="ECO:0000259" key="6">
    <source>
        <dbReference type="Pfam" id="PF08100"/>
    </source>
</evidence>
<evidence type="ECO:0000256" key="4">
    <source>
        <dbReference type="PIRSR" id="PIRSR005739-1"/>
    </source>
</evidence>
<evidence type="ECO:0000313" key="7">
    <source>
        <dbReference type="EMBL" id="QPJ63850.1"/>
    </source>
</evidence>
<keyword evidence="3" id="KW-0949">S-adenosyl-L-methionine</keyword>
<dbReference type="InterPro" id="IPR012967">
    <property type="entry name" value="COMT_dimerisation"/>
</dbReference>
<keyword evidence="2 7" id="KW-0808">Transferase</keyword>
<evidence type="ECO:0000256" key="1">
    <source>
        <dbReference type="ARBA" id="ARBA00022603"/>
    </source>
</evidence>
<dbReference type="PROSITE" id="PS51683">
    <property type="entry name" value="SAM_OMT_II"/>
    <property type="match status" value="1"/>
</dbReference>
<proteinExistence type="predicted"/>
<dbReference type="GO" id="GO:0008171">
    <property type="term" value="F:O-methyltransferase activity"/>
    <property type="evidence" value="ECO:0007669"/>
    <property type="project" value="InterPro"/>
</dbReference>
<dbReference type="PANTHER" id="PTHR11746">
    <property type="entry name" value="O-METHYLTRANSFERASE"/>
    <property type="match status" value="1"/>
</dbReference>
<sequence>MLTYEQFVQKIDQLEEAHLLIAALELDIFTLVGKKKVTAKSLAKAGKYSEEGIEALLNCLVTLKAMHLKHGRYSNTSEMFKHFSKDSPHYKKGTIMLKGEDNEEYGRLLGVIRKGRNFKGTHEKDDPQRRSLFTHAMHERSQTRAKSVAEHVASQPVGRLLDLGSGPGSYTAEILKKDKKGQGTLLDRKSALKVAKEIWGKTPVWKRVETIPGDLFDTEYGEGFDTILFSNILHIYNPEENTRLLKKMNKALNPGGRVVLLDYFLNDTRTGPQEASMFSLTMLLFTETGKTYTWKESEALLKKTGFNKLKRIPLEDDSGLLVGFRK</sequence>
<dbReference type="AlphaFoldDB" id="A0A7T0BZK3"/>
<dbReference type="Gene3D" id="1.10.10.10">
    <property type="entry name" value="Winged helix-like DNA-binding domain superfamily/Winged helix DNA-binding domain"/>
    <property type="match status" value="1"/>
</dbReference>
<accession>A0A7T0BZK3</accession>
<dbReference type="GO" id="GO:0046983">
    <property type="term" value="F:protein dimerization activity"/>
    <property type="evidence" value="ECO:0007669"/>
    <property type="project" value="InterPro"/>
</dbReference>
<protein>
    <submittedName>
        <fullName evidence="7">Methyltransferase domain-containing protein</fullName>
    </submittedName>
</protein>
<dbReference type="InterPro" id="IPR001077">
    <property type="entry name" value="COMT_C"/>
</dbReference>
<dbReference type="InterPro" id="IPR029063">
    <property type="entry name" value="SAM-dependent_MTases_sf"/>
</dbReference>
<dbReference type="GO" id="GO:0032259">
    <property type="term" value="P:methylation"/>
    <property type="evidence" value="ECO:0007669"/>
    <property type="project" value="UniProtKB-KW"/>
</dbReference>
<evidence type="ECO:0000259" key="5">
    <source>
        <dbReference type="Pfam" id="PF00891"/>
    </source>
</evidence>
<dbReference type="SUPFAM" id="SSF53335">
    <property type="entry name" value="S-adenosyl-L-methionine-dependent methyltransferases"/>
    <property type="match status" value="1"/>
</dbReference>
<evidence type="ECO:0000256" key="3">
    <source>
        <dbReference type="ARBA" id="ARBA00022691"/>
    </source>
</evidence>
<dbReference type="Pfam" id="PF08100">
    <property type="entry name" value="Dimerisation"/>
    <property type="match status" value="1"/>
</dbReference>
<dbReference type="InterPro" id="IPR036388">
    <property type="entry name" value="WH-like_DNA-bd_sf"/>
</dbReference>
<feature type="active site" description="Proton acceptor" evidence="4">
    <location>
        <position position="234"/>
    </location>
</feature>
<dbReference type="InterPro" id="IPR016461">
    <property type="entry name" value="COMT-like"/>
</dbReference>
<gene>
    <name evidence="7" type="ORF">G3M70_16130</name>
</gene>
<evidence type="ECO:0000256" key="2">
    <source>
        <dbReference type="ARBA" id="ARBA00022679"/>
    </source>
</evidence>
<dbReference type="EMBL" id="CP048685">
    <property type="protein sequence ID" value="QPJ63850.1"/>
    <property type="molecule type" value="Genomic_DNA"/>
</dbReference>
<dbReference type="Gene3D" id="3.40.50.150">
    <property type="entry name" value="Vaccinia Virus protein VP39"/>
    <property type="match status" value="1"/>
</dbReference>
<dbReference type="KEGG" id="nli:G3M70_16130"/>
<dbReference type="CDD" id="cd02440">
    <property type="entry name" value="AdoMet_MTases"/>
    <property type="match status" value="1"/>
</dbReference>
<feature type="domain" description="O-methyltransferase dimerisation" evidence="6">
    <location>
        <begin position="19"/>
        <end position="76"/>
    </location>
</feature>
<evidence type="ECO:0000313" key="8">
    <source>
        <dbReference type="Proteomes" id="UP000594688"/>
    </source>
</evidence>
<dbReference type="Proteomes" id="UP000594688">
    <property type="component" value="Chromosome"/>
</dbReference>
<organism evidence="7 8">
    <name type="scientific">Candidatus Nitronauta litoralis</name>
    <dbReference type="NCBI Taxonomy" id="2705533"/>
    <lineage>
        <taxon>Bacteria</taxon>
        <taxon>Pseudomonadati</taxon>
        <taxon>Nitrospinota/Tectimicrobiota group</taxon>
        <taxon>Nitrospinota</taxon>
        <taxon>Nitrospinia</taxon>
        <taxon>Nitrospinales</taxon>
        <taxon>Nitrospinaceae</taxon>
        <taxon>Candidatus Nitronauta</taxon>
    </lineage>
</organism>
<reference evidence="7 8" key="1">
    <citation type="submission" date="2020-02" db="EMBL/GenBank/DDBJ databases">
        <title>Genomic and physiological characterization of two novel Nitrospinaceae genera.</title>
        <authorList>
            <person name="Mueller A.J."/>
            <person name="Jung M.-Y."/>
            <person name="Strachan C.R."/>
            <person name="Herbold C.W."/>
            <person name="Kirkegaard R.H."/>
            <person name="Daims H."/>
        </authorList>
    </citation>
    <scope>NUCLEOTIDE SEQUENCE [LARGE SCALE GENOMIC DNA]</scope>
    <source>
        <strain evidence="7">EB</strain>
    </source>
</reference>
<keyword evidence="1 7" id="KW-0489">Methyltransferase</keyword>
<name>A0A7T0BZK3_9BACT</name>
<feature type="domain" description="O-methyltransferase C-terminal" evidence="5">
    <location>
        <begin position="122"/>
        <end position="307"/>
    </location>
</feature>
<dbReference type="Pfam" id="PF00891">
    <property type="entry name" value="Methyltransf_2"/>
    <property type="match status" value="1"/>
</dbReference>